<dbReference type="GO" id="GO:0005730">
    <property type="term" value="C:nucleolus"/>
    <property type="evidence" value="ECO:0007669"/>
    <property type="project" value="TreeGrafter"/>
</dbReference>
<dbReference type="Gene3D" id="3.30.70.3250">
    <property type="entry name" value="Ribonuclease P, Pop5 subunit"/>
    <property type="match status" value="1"/>
</dbReference>
<organism evidence="3 4">
    <name type="scientific">Linnemannia exigua</name>
    <dbReference type="NCBI Taxonomy" id="604196"/>
    <lineage>
        <taxon>Eukaryota</taxon>
        <taxon>Fungi</taxon>
        <taxon>Fungi incertae sedis</taxon>
        <taxon>Mucoromycota</taxon>
        <taxon>Mortierellomycotina</taxon>
        <taxon>Mortierellomycetes</taxon>
        <taxon>Mortierellales</taxon>
        <taxon>Mortierellaceae</taxon>
        <taxon>Linnemannia</taxon>
    </lineage>
</organism>
<protein>
    <submittedName>
        <fullName evidence="3">Uncharacterized protein</fullName>
    </submittedName>
</protein>
<dbReference type="GO" id="GO:0001682">
    <property type="term" value="P:tRNA 5'-leader removal"/>
    <property type="evidence" value="ECO:0007669"/>
    <property type="project" value="TreeGrafter"/>
</dbReference>
<dbReference type="Proteomes" id="UP001194580">
    <property type="component" value="Unassembled WGS sequence"/>
</dbReference>
<accession>A0AAD4DHH4</accession>
<name>A0AAD4DHH4_9FUNG</name>
<evidence type="ECO:0000313" key="4">
    <source>
        <dbReference type="Proteomes" id="UP001194580"/>
    </source>
</evidence>
<dbReference type="GO" id="GO:0030681">
    <property type="term" value="C:multimeric ribonuclease P complex"/>
    <property type="evidence" value="ECO:0007669"/>
    <property type="project" value="TreeGrafter"/>
</dbReference>
<evidence type="ECO:0000313" key="3">
    <source>
        <dbReference type="EMBL" id="KAG0278218.1"/>
    </source>
</evidence>
<feature type="region of interest" description="Disordered" evidence="2">
    <location>
        <begin position="1"/>
        <end position="20"/>
    </location>
</feature>
<reference evidence="3" key="1">
    <citation type="journal article" date="2020" name="Fungal Divers.">
        <title>Resolving the Mortierellaceae phylogeny through synthesis of multi-gene phylogenetics and phylogenomics.</title>
        <authorList>
            <person name="Vandepol N."/>
            <person name="Liber J."/>
            <person name="Desiro A."/>
            <person name="Na H."/>
            <person name="Kennedy M."/>
            <person name="Barry K."/>
            <person name="Grigoriev I.V."/>
            <person name="Miller A.N."/>
            <person name="O'Donnell K."/>
            <person name="Stajich J.E."/>
            <person name="Bonito G."/>
        </authorList>
    </citation>
    <scope>NUCLEOTIDE SEQUENCE</scope>
    <source>
        <strain evidence="3">NRRL 28262</strain>
    </source>
</reference>
<dbReference type="AlphaFoldDB" id="A0AAD4DHH4"/>
<evidence type="ECO:0000256" key="1">
    <source>
        <dbReference type="ARBA" id="ARBA00022694"/>
    </source>
</evidence>
<feature type="compositionally biased region" description="Low complexity" evidence="2">
    <location>
        <begin position="7"/>
        <end position="20"/>
    </location>
</feature>
<dbReference type="PANTHER" id="PTHR15441:SF1">
    <property type="entry name" value="RIBONUCLEASE P PROTEIN SUBUNIT P14"/>
    <property type="match status" value="1"/>
</dbReference>
<sequence>MDMDIDTATPAATTARTTSGRAAATPTVLTRLCDTQSEHFYIYLTIEMEPQAPSQHTTKQHQLSILTFRKMLSSAVQDLFGTTMGGGINIDIFGFWTSASQDPYNRPLFPSSSSAPAISSTTNIPTATVTVTSTYSTTTAASAVLRCHSLDVNQLWNSLTLFNTLVDDYEARFEVRYVSSTLLGLQANSRQLKWDTS</sequence>
<evidence type="ECO:0000256" key="2">
    <source>
        <dbReference type="SAM" id="MobiDB-lite"/>
    </source>
</evidence>
<gene>
    <name evidence="3" type="ORF">BGZ95_004461</name>
</gene>
<dbReference type="EMBL" id="JAAAIL010000211">
    <property type="protein sequence ID" value="KAG0278218.1"/>
    <property type="molecule type" value="Genomic_DNA"/>
</dbReference>
<comment type="caution">
    <text evidence="3">The sequence shown here is derived from an EMBL/GenBank/DDBJ whole genome shotgun (WGS) entry which is preliminary data.</text>
</comment>
<dbReference type="InterPro" id="IPR038085">
    <property type="entry name" value="Rnp2-like_sf"/>
</dbReference>
<proteinExistence type="predicted"/>
<keyword evidence="4" id="KW-1185">Reference proteome</keyword>
<dbReference type="PANTHER" id="PTHR15441">
    <property type="entry name" value="RIBONUCLEASE P PROTEIN SUBUNIT P14"/>
    <property type="match status" value="1"/>
</dbReference>
<keyword evidence="1" id="KW-0819">tRNA processing</keyword>
<dbReference type="GO" id="GO:0033204">
    <property type="term" value="F:ribonuclease P RNA binding"/>
    <property type="evidence" value="ECO:0007669"/>
    <property type="project" value="TreeGrafter"/>
</dbReference>